<evidence type="ECO:0000313" key="5">
    <source>
        <dbReference type="Proteomes" id="UP000007303"/>
    </source>
</evidence>
<accession>Q4T9A0</accession>
<keyword evidence="2" id="KW-0732">Signal</keyword>
<gene>
    <name evidence="3" type="ORF">GSTENG00004853001</name>
</gene>
<dbReference type="EMBL" id="CAAE01007612">
    <property type="protein sequence ID" value="CAF90532.1"/>
    <property type="molecule type" value="Genomic_DNA"/>
</dbReference>
<reference evidence="3 5" key="1">
    <citation type="journal article" date="2004" name="Nature">
        <title>Genome duplication in the teleost fish Tetraodon nigroviridis reveals the early vertebrate proto-karyotype.</title>
        <authorList>
            <person name="Jaillon O."/>
            <person name="Aury J.-M."/>
            <person name="Brunet F."/>
            <person name="Petit J.-L."/>
            <person name="Stange-Thomann N."/>
            <person name="Mauceli E."/>
            <person name="Bouneau L."/>
            <person name="Fischer C."/>
            <person name="Ozouf-Costaz C."/>
            <person name="Bernot A."/>
            <person name="Nicaud S."/>
            <person name="Jaffe D."/>
            <person name="Fisher S."/>
            <person name="Lutfalla G."/>
            <person name="Dossat C."/>
            <person name="Segurens B."/>
            <person name="Dasilva C."/>
            <person name="Salanoubat M."/>
            <person name="Levy M."/>
            <person name="Boudet N."/>
            <person name="Castellano S."/>
            <person name="Anthouard V."/>
            <person name="Jubin C."/>
            <person name="Castelli V."/>
            <person name="Katinka M."/>
            <person name="Vacherie B."/>
            <person name="Biemont C."/>
            <person name="Skalli Z."/>
            <person name="Cattolico L."/>
            <person name="Poulain J."/>
            <person name="De Berardinis V."/>
            <person name="Cruaud C."/>
            <person name="Duprat S."/>
            <person name="Brottier P."/>
            <person name="Coutanceau J.-P."/>
            <person name="Gouzy J."/>
            <person name="Parra G."/>
            <person name="Lardier G."/>
            <person name="Chapple C."/>
            <person name="McKernan K.J."/>
            <person name="McEwan P."/>
            <person name="Bosak S."/>
            <person name="Kellis M."/>
            <person name="Volff J.-N."/>
            <person name="Guigo R."/>
            <person name="Zody M.C."/>
            <person name="Mesirov J."/>
            <person name="Lindblad-Toh K."/>
            <person name="Birren B."/>
            <person name="Nusbaum C."/>
            <person name="Kahn D."/>
            <person name="Robinson-Rechavi M."/>
            <person name="Laudet V."/>
            <person name="Schachter V."/>
            <person name="Quetier F."/>
            <person name="Saurin W."/>
            <person name="Scarpelli C."/>
            <person name="Wincker P."/>
            <person name="Lander E.S."/>
            <person name="Weissenbach J."/>
            <person name="Roest Crollius H."/>
        </authorList>
    </citation>
    <scope>NUCLEOTIDE SEQUENCE [LARGE SCALE GENOMIC DNA]</scope>
</reference>
<dbReference type="HOGENOM" id="CLU_2060775_0_0_1"/>
<reference evidence="3" key="2">
    <citation type="submission" date="2004-02" db="EMBL/GenBank/DDBJ databases">
        <authorList>
            <consortium name="Genoscope"/>
            <consortium name="Whitehead Institute Centre for Genome Research"/>
        </authorList>
    </citation>
    <scope>NUCLEOTIDE SEQUENCE</scope>
</reference>
<reference evidence="4" key="3">
    <citation type="submission" date="2025-05" db="UniProtKB">
        <authorList>
            <consortium name="Ensembl"/>
        </authorList>
    </citation>
    <scope>IDENTIFICATION</scope>
</reference>
<proteinExistence type="predicted"/>
<dbReference type="AlphaFoldDB" id="Q4T9A0"/>
<evidence type="ECO:0000313" key="4">
    <source>
        <dbReference type="Ensembl" id="ENSTNIP00000005828.1"/>
    </source>
</evidence>
<feature type="signal peptide" evidence="2">
    <location>
        <begin position="1"/>
        <end position="21"/>
    </location>
</feature>
<dbReference type="Ensembl" id="ENSTNIT00000005976.1">
    <property type="protein sequence ID" value="ENSTNIP00000005828.1"/>
    <property type="gene ID" value="ENSTNIG00000003245.1"/>
</dbReference>
<protein>
    <submittedName>
        <fullName evidence="3">(spotted green pufferfish) hypothetical protein</fullName>
    </submittedName>
</protein>
<evidence type="ECO:0000313" key="3">
    <source>
        <dbReference type="EMBL" id="CAF90532.1"/>
    </source>
</evidence>
<dbReference type="KEGG" id="tng:GSTEN00004853G001"/>
<evidence type="ECO:0000256" key="1">
    <source>
        <dbReference type="SAM" id="MobiDB-lite"/>
    </source>
</evidence>
<keyword evidence="5" id="KW-1185">Reference proteome</keyword>
<organism evidence="3">
    <name type="scientific">Tetraodon nigroviridis</name>
    <name type="common">Spotted green pufferfish</name>
    <name type="synonym">Chelonodon nigroviridis</name>
    <dbReference type="NCBI Taxonomy" id="99883"/>
    <lineage>
        <taxon>Eukaryota</taxon>
        <taxon>Metazoa</taxon>
        <taxon>Chordata</taxon>
        <taxon>Craniata</taxon>
        <taxon>Vertebrata</taxon>
        <taxon>Euteleostomi</taxon>
        <taxon>Actinopterygii</taxon>
        <taxon>Neopterygii</taxon>
        <taxon>Teleostei</taxon>
        <taxon>Neoteleostei</taxon>
        <taxon>Acanthomorphata</taxon>
        <taxon>Eupercaria</taxon>
        <taxon>Tetraodontiformes</taxon>
        <taxon>Tetradontoidea</taxon>
        <taxon>Tetraodontidae</taxon>
        <taxon>Tetraodon</taxon>
    </lineage>
</organism>
<feature type="region of interest" description="Disordered" evidence="1">
    <location>
        <begin position="99"/>
        <end position="119"/>
    </location>
</feature>
<evidence type="ECO:0000256" key="2">
    <source>
        <dbReference type="SAM" id="SignalP"/>
    </source>
</evidence>
<feature type="chain" id="PRO_5014105213" evidence="2">
    <location>
        <begin position="22"/>
        <end position="119"/>
    </location>
</feature>
<dbReference type="Proteomes" id="UP000007303">
    <property type="component" value="Unassembled WGS sequence"/>
</dbReference>
<sequence length="119" mass="12156">MKVQILLLVVGFATIFESASSSAIEEALEQFEQNAKTAGEALQKDLGVTDEELADVAKKLEALEASAEEAVESAAKALVALAAKEGVTTGEVEAAVKSETGLSGKEIEEGAEAATSGSK</sequence>
<name>Q4T9A0_TETNG</name>